<dbReference type="EMBL" id="CP042277">
    <property type="protein sequence ID" value="QDY97845.1"/>
    <property type="molecule type" value="Genomic_DNA"/>
</dbReference>
<evidence type="ECO:0000313" key="2">
    <source>
        <dbReference type="EMBL" id="QDY97845.1"/>
    </source>
</evidence>
<proteinExistence type="predicted"/>
<dbReference type="Proteomes" id="UP000298649">
    <property type="component" value="Plasmid pTiCFBP7129"/>
</dbReference>
<accession>A0A2C6AN46</accession>
<evidence type="ECO:0000313" key="4">
    <source>
        <dbReference type="Proteomes" id="UP000298649"/>
    </source>
</evidence>
<reference evidence="1 4" key="2">
    <citation type="submission" date="2019-04" db="EMBL/GenBank/DDBJ databases">
        <title>Complete genome sequence of Agrobacterium tumefaciens CFBP7129.</title>
        <authorList>
            <person name="Haryono M."/>
            <person name="Lin Y.-C."/>
            <person name="Lai E.-M."/>
            <person name="Kuo C.-H."/>
        </authorList>
    </citation>
    <scope>NUCLEOTIDE SEQUENCE [LARGE SCALE GENOMIC DNA]</scope>
    <source>
        <strain evidence="1 4">CFBP7129</strain>
        <plasmid evidence="4">pticfbp7129</plasmid>
        <plasmid evidence="1">pTiCFBP7129</plasmid>
    </source>
</reference>
<protein>
    <submittedName>
        <fullName evidence="1">Uncharacterized protein</fullName>
    </submittedName>
</protein>
<reference evidence="2" key="3">
    <citation type="submission" date="2019-07" db="EMBL/GenBank/DDBJ databases">
        <authorList>
            <person name="Poret-Peterson A.T."/>
            <person name="Bhatnagar S."/>
            <person name="Chen L."/>
            <person name="McClean A.E."/>
            <person name="Kluepfel D.A."/>
        </authorList>
    </citation>
    <scope>NUCLEOTIDE SEQUENCE</scope>
    <source>
        <strain evidence="2">186</strain>
        <plasmid evidence="2">pTi</plasmid>
    </source>
</reference>
<geneLocation type="plasmid" evidence="1">
    <name>pTiCFBP7129</name>
</geneLocation>
<geneLocation type="plasmid" evidence="2">
    <name>pTi</name>
</geneLocation>
<evidence type="ECO:0000313" key="3">
    <source>
        <dbReference type="Proteomes" id="UP000222296"/>
    </source>
</evidence>
<keyword evidence="1" id="KW-0614">Plasmid</keyword>
<geneLocation type="plasmid" evidence="3">
    <name>pti</name>
</geneLocation>
<gene>
    <name evidence="1" type="ORF">CFBP7129_30735</name>
    <name evidence="2" type="ORF">CG010_027230</name>
</gene>
<dbReference type="AlphaFoldDB" id="A0A2C6AN46"/>
<sequence length="177" mass="19435">MPENNNQVRLESCLQVLVGLPLSIARDVAGMKVFHFGKVVSHPSGRGTVGSYALHVQCPWRIVDEKTVITGTSDRFLEPAEGTEVNDDDHKSGNLQLIKIAYLLKGYDAETNSFVNATDQLVVITVNTDNYGGADLSLSGGYRLQIFPDGSLGEDWRFVEIQGRHVVIEGGQIQFDE</sequence>
<dbReference type="Proteomes" id="UP000222296">
    <property type="component" value="Plasmid pTi"/>
</dbReference>
<name>A0A2C6AN46_AGRTU</name>
<evidence type="ECO:0000313" key="1">
    <source>
        <dbReference type="EMBL" id="QCL98555.1"/>
    </source>
</evidence>
<geneLocation type="plasmid" evidence="4">
    <name>pticfbp7129</name>
</geneLocation>
<dbReference type="EMBL" id="CP039927">
    <property type="protein sequence ID" value="QCL98555.1"/>
    <property type="molecule type" value="Genomic_DNA"/>
</dbReference>
<dbReference type="RefSeq" id="WP_065698643.1">
    <property type="nucleotide sequence ID" value="NC_002147.1"/>
</dbReference>
<organism evidence="1 4">
    <name type="scientific">Agrobacterium tumefaciens</name>
    <dbReference type="NCBI Taxonomy" id="358"/>
    <lineage>
        <taxon>Bacteria</taxon>
        <taxon>Pseudomonadati</taxon>
        <taxon>Pseudomonadota</taxon>
        <taxon>Alphaproteobacteria</taxon>
        <taxon>Hyphomicrobiales</taxon>
        <taxon>Rhizobiaceae</taxon>
        <taxon>Rhizobium/Agrobacterium group</taxon>
        <taxon>Agrobacterium</taxon>
        <taxon>Agrobacterium tumefaciens complex</taxon>
    </lineage>
</organism>
<reference evidence="2 3" key="1">
    <citation type="journal article" date="2017" name="Genome Announc.">
        <title>Draft Genome Sequence of Agrobacterium tumefaciens Biovar 1 Strain 186, Isolated from Walnut.</title>
        <authorList>
            <person name="Poret-Peterson A.T."/>
            <person name="Bhatnagar S."/>
            <person name="McClean A.E."/>
            <person name="Kluepfel D.A."/>
        </authorList>
    </citation>
    <scope>NUCLEOTIDE SEQUENCE [LARGE SCALE GENOMIC DNA]</scope>
    <source>
        <strain evidence="2 3">186</strain>
    </source>
</reference>